<dbReference type="AlphaFoldDB" id="A0A497ENZ4"/>
<evidence type="ECO:0000259" key="8">
    <source>
        <dbReference type="SMART" id="SM00986"/>
    </source>
</evidence>
<feature type="domain" description="Uracil-DNA glycosylase-like" evidence="8">
    <location>
        <begin position="35"/>
        <end position="194"/>
    </location>
</feature>
<evidence type="ECO:0000256" key="2">
    <source>
        <dbReference type="ARBA" id="ARBA00022723"/>
    </source>
</evidence>
<comment type="caution">
    <text evidence="9">The sequence shown here is derived from an EMBL/GenBank/DDBJ whole genome shotgun (WGS) entry which is preliminary data.</text>
</comment>
<gene>
    <name evidence="9" type="ORF">DRJ33_08810</name>
</gene>
<dbReference type="EMBL" id="QMQX01000242">
    <property type="protein sequence ID" value="RLE48661.1"/>
    <property type="molecule type" value="Genomic_DNA"/>
</dbReference>
<evidence type="ECO:0000256" key="5">
    <source>
        <dbReference type="ARBA" id="ARBA00023004"/>
    </source>
</evidence>
<evidence type="ECO:0000256" key="7">
    <source>
        <dbReference type="ARBA" id="ARBA00023204"/>
    </source>
</evidence>
<keyword evidence="6" id="KW-0411">Iron-sulfur</keyword>
<keyword evidence="4" id="KW-0378">Hydrolase</keyword>
<accession>A0A497ENZ4</accession>
<keyword evidence="1" id="KW-0004">4Fe-4S</keyword>
<organism evidence="9 10">
    <name type="scientific">Thermoproteota archaeon</name>
    <dbReference type="NCBI Taxonomy" id="2056631"/>
    <lineage>
        <taxon>Archaea</taxon>
        <taxon>Thermoproteota</taxon>
    </lineage>
</organism>
<dbReference type="PANTHER" id="PTHR33693">
    <property type="entry name" value="TYPE-5 URACIL-DNA GLYCOSYLASE"/>
    <property type="match status" value="1"/>
</dbReference>
<dbReference type="SMART" id="SM00986">
    <property type="entry name" value="UDG"/>
    <property type="match status" value="1"/>
</dbReference>
<proteinExistence type="predicted"/>
<evidence type="ECO:0000313" key="10">
    <source>
        <dbReference type="Proteomes" id="UP000272051"/>
    </source>
</evidence>
<evidence type="ECO:0000256" key="1">
    <source>
        <dbReference type="ARBA" id="ARBA00022485"/>
    </source>
</evidence>
<dbReference type="Proteomes" id="UP000272051">
    <property type="component" value="Unassembled WGS sequence"/>
</dbReference>
<evidence type="ECO:0000313" key="9">
    <source>
        <dbReference type="EMBL" id="RLE48661.1"/>
    </source>
</evidence>
<reference evidence="9 10" key="1">
    <citation type="submission" date="2018-06" db="EMBL/GenBank/DDBJ databases">
        <title>Extensive metabolic versatility and redundancy in microbially diverse, dynamic hydrothermal sediments.</title>
        <authorList>
            <person name="Dombrowski N."/>
            <person name="Teske A."/>
            <person name="Baker B.J."/>
        </authorList>
    </citation>
    <scope>NUCLEOTIDE SEQUENCE [LARGE SCALE GENOMIC DNA]</scope>
    <source>
        <strain evidence="9">B34_G17</strain>
    </source>
</reference>
<keyword evidence="3" id="KW-0227">DNA damage</keyword>
<dbReference type="GO" id="GO:0097506">
    <property type="term" value="F:deaminated base DNA N-glycosylase activity"/>
    <property type="evidence" value="ECO:0007669"/>
    <property type="project" value="UniProtKB-ARBA"/>
</dbReference>
<dbReference type="GO" id="GO:0046872">
    <property type="term" value="F:metal ion binding"/>
    <property type="evidence" value="ECO:0007669"/>
    <property type="project" value="UniProtKB-KW"/>
</dbReference>
<dbReference type="Gene3D" id="3.40.470.10">
    <property type="entry name" value="Uracil-DNA glycosylase-like domain"/>
    <property type="match status" value="1"/>
</dbReference>
<evidence type="ECO:0000256" key="6">
    <source>
        <dbReference type="ARBA" id="ARBA00023014"/>
    </source>
</evidence>
<sequence>MVLLSASAQAIEEAISKCALCEYIDKPFVKHHVYHKWLPREVKVLAIGESPPPSKKESFFYNLRLFDRLRLSMRTILEFEGSGDDLLRTLRKRGVFITAAVKCRPLDRKRVADMCKACTHILEKEIALLRPSRVIAMGNTASQALSIVLKLAERYPVRQLYKTASGNLEVAFTPHPNYIFRFRRDLAKKVKSYLLE</sequence>
<protein>
    <recommendedName>
        <fullName evidence="8">Uracil-DNA glycosylase-like domain-containing protein</fullName>
    </recommendedName>
</protein>
<keyword evidence="7" id="KW-0234">DNA repair</keyword>
<keyword evidence="5" id="KW-0408">Iron</keyword>
<dbReference type="SMART" id="SM00987">
    <property type="entry name" value="UreE_C"/>
    <property type="match status" value="1"/>
</dbReference>
<dbReference type="InterPro" id="IPR005122">
    <property type="entry name" value="Uracil-DNA_glycosylase-like"/>
</dbReference>
<dbReference type="GO" id="GO:0006281">
    <property type="term" value="P:DNA repair"/>
    <property type="evidence" value="ECO:0007669"/>
    <property type="project" value="UniProtKB-KW"/>
</dbReference>
<evidence type="ECO:0000256" key="4">
    <source>
        <dbReference type="ARBA" id="ARBA00022801"/>
    </source>
</evidence>
<keyword evidence="2" id="KW-0479">Metal-binding</keyword>
<dbReference type="InterPro" id="IPR036895">
    <property type="entry name" value="Uracil-DNA_glycosylase-like_sf"/>
</dbReference>
<dbReference type="SUPFAM" id="SSF52141">
    <property type="entry name" value="Uracil-DNA glycosylase-like"/>
    <property type="match status" value="1"/>
</dbReference>
<dbReference type="GO" id="GO:0051539">
    <property type="term" value="F:4 iron, 4 sulfur cluster binding"/>
    <property type="evidence" value="ECO:0007669"/>
    <property type="project" value="UniProtKB-KW"/>
</dbReference>
<dbReference type="Pfam" id="PF03167">
    <property type="entry name" value="UDG"/>
    <property type="match status" value="1"/>
</dbReference>
<name>A0A497ENZ4_9CREN</name>
<dbReference type="PANTHER" id="PTHR33693:SF1">
    <property type="entry name" value="TYPE-4 URACIL-DNA GLYCOSYLASE"/>
    <property type="match status" value="1"/>
</dbReference>
<evidence type="ECO:0000256" key="3">
    <source>
        <dbReference type="ARBA" id="ARBA00022763"/>
    </source>
</evidence>
<dbReference type="InterPro" id="IPR051536">
    <property type="entry name" value="UDG_Type-4/5"/>
</dbReference>